<name>A0AAD5C3Y0_AMBAR</name>
<evidence type="ECO:0000313" key="4">
    <source>
        <dbReference type="Proteomes" id="UP001206925"/>
    </source>
</evidence>
<gene>
    <name evidence="3" type="ORF">M8C21_025742</name>
</gene>
<dbReference type="EMBL" id="JAMZMK010009623">
    <property type="protein sequence ID" value="KAI7734913.1"/>
    <property type="molecule type" value="Genomic_DNA"/>
</dbReference>
<keyword evidence="2" id="KW-0732">Signal</keyword>
<evidence type="ECO:0000256" key="2">
    <source>
        <dbReference type="SAM" id="SignalP"/>
    </source>
</evidence>
<dbReference type="Proteomes" id="UP001206925">
    <property type="component" value="Unassembled WGS sequence"/>
</dbReference>
<feature type="chain" id="PRO_5042046004" evidence="2">
    <location>
        <begin position="27"/>
        <end position="102"/>
    </location>
</feature>
<feature type="region of interest" description="Disordered" evidence="1">
    <location>
        <begin position="51"/>
        <end position="72"/>
    </location>
</feature>
<evidence type="ECO:0000256" key="1">
    <source>
        <dbReference type="SAM" id="MobiDB-lite"/>
    </source>
</evidence>
<evidence type="ECO:0000313" key="3">
    <source>
        <dbReference type="EMBL" id="KAI7734913.1"/>
    </source>
</evidence>
<organism evidence="3 4">
    <name type="scientific">Ambrosia artemisiifolia</name>
    <name type="common">Common ragweed</name>
    <dbReference type="NCBI Taxonomy" id="4212"/>
    <lineage>
        <taxon>Eukaryota</taxon>
        <taxon>Viridiplantae</taxon>
        <taxon>Streptophyta</taxon>
        <taxon>Embryophyta</taxon>
        <taxon>Tracheophyta</taxon>
        <taxon>Spermatophyta</taxon>
        <taxon>Magnoliopsida</taxon>
        <taxon>eudicotyledons</taxon>
        <taxon>Gunneridae</taxon>
        <taxon>Pentapetalae</taxon>
        <taxon>asterids</taxon>
        <taxon>campanulids</taxon>
        <taxon>Asterales</taxon>
        <taxon>Asteraceae</taxon>
        <taxon>Asteroideae</taxon>
        <taxon>Heliantheae alliance</taxon>
        <taxon>Heliantheae</taxon>
        <taxon>Ambrosia</taxon>
    </lineage>
</organism>
<feature type="signal peptide" evidence="2">
    <location>
        <begin position="1"/>
        <end position="26"/>
    </location>
</feature>
<proteinExistence type="predicted"/>
<accession>A0AAD5C3Y0</accession>
<protein>
    <submittedName>
        <fullName evidence="3">Uncharacterized protein</fullName>
    </submittedName>
</protein>
<keyword evidence="4" id="KW-1185">Reference proteome</keyword>
<comment type="caution">
    <text evidence="3">The sequence shown here is derived from an EMBL/GenBank/DDBJ whole genome shotgun (WGS) entry which is preliminary data.</text>
</comment>
<sequence>MKTTFDTRGVGLLLAINLVIHNVLLADSTHDQGTLFFGRNRTLRKLPISASAAKDKSRFGSRGSAKAIPTSTTTVSTSEIPYTSFTTTTSTTAATTTIHTLV</sequence>
<dbReference type="AlphaFoldDB" id="A0AAD5C3Y0"/>
<reference evidence="3" key="1">
    <citation type="submission" date="2022-06" db="EMBL/GenBank/DDBJ databases">
        <title>Uncovering the hologenomic basis of an extraordinary plant invasion.</title>
        <authorList>
            <person name="Bieker V.C."/>
            <person name="Martin M.D."/>
            <person name="Gilbert T."/>
            <person name="Hodgins K."/>
            <person name="Battlay P."/>
            <person name="Petersen B."/>
            <person name="Wilson J."/>
        </authorList>
    </citation>
    <scope>NUCLEOTIDE SEQUENCE</scope>
    <source>
        <strain evidence="3">AA19_3_7</strain>
        <tissue evidence="3">Leaf</tissue>
    </source>
</reference>